<evidence type="ECO:0000313" key="4">
    <source>
        <dbReference type="Proteomes" id="UP000886523"/>
    </source>
</evidence>
<evidence type="ECO:0000256" key="1">
    <source>
        <dbReference type="ARBA" id="ARBA00010098"/>
    </source>
</evidence>
<feature type="region of interest" description="Disordered" evidence="2">
    <location>
        <begin position="571"/>
        <end position="592"/>
    </location>
</feature>
<dbReference type="Pfam" id="PF05327">
    <property type="entry name" value="RRN3"/>
    <property type="match status" value="2"/>
</dbReference>
<dbReference type="InterPro" id="IPR007991">
    <property type="entry name" value="RNA_pol_I_trans_ini_fac_RRN3"/>
</dbReference>
<dbReference type="OrthoDB" id="26970at2759"/>
<evidence type="ECO:0000313" key="3">
    <source>
        <dbReference type="EMBL" id="KAF9506491.1"/>
    </source>
</evidence>
<comment type="similarity">
    <text evidence="1">Belongs to the RRN3 family.</text>
</comment>
<feature type="compositionally biased region" description="Acidic residues" evidence="2">
    <location>
        <begin position="652"/>
        <end position="680"/>
    </location>
</feature>
<dbReference type="GO" id="GO:0006361">
    <property type="term" value="P:transcription initiation at RNA polymerase I promoter"/>
    <property type="evidence" value="ECO:0007669"/>
    <property type="project" value="InterPro"/>
</dbReference>
<dbReference type="GO" id="GO:0001181">
    <property type="term" value="F:RNA polymerase I general transcription initiation factor activity"/>
    <property type="evidence" value="ECO:0007669"/>
    <property type="project" value="InterPro"/>
</dbReference>
<feature type="region of interest" description="Disordered" evidence="2">
    <location>
        <begin position="1"/>
        <end position="27"/>
    </location>
</feature>
<reference evidence="3" key="1">
    <citation type="journal article" date="2020" name="Nat. Commun.">
        <title>Large-scale genome sequencing of mycorrhizal fungi provides insights into the early evolution of symbiotic traits.</title>
        <authorList>
            <person name="Miyauchi S."/>
            <person name="Kiss E."/>
            <person name="Kuo A."/>
            <person name="Drula E."/>
            <person name="Kohler A."/>
            <person name="Sanchez-Garcia M."/>
            <person name="Morin E."/>
            <person name="Andreopoulos B."/>
            <person name="Barry K.W."/>
            <person name="Bonito G."/>
            <person name="Buee M."/>
            <person name="Carver A."/>
            <person name="Chen C."/>
            <person name="Cichocki N."/>
            <person name="Clum A."/>
            <person name="Culley D."/>
            <person name="Crous P.W."/>
            <person name="Fauchery L."/>
            <person name="Girlanda M."/>
            <person name="Hayes R.D."/>
            <person name="Keri Z."/>
            <person name="LaButti K."/>
            <person name="Lipzen A."/>
            <person name="Lombard V."/>
            <person name="Magnuson J."/>
            <person name="Maillard F."/>
            <person name="Murat C."/>
            <person name="Nolan M."/>
            <person name="Ohm R.A."/>
            <person name="Pangilinan J."/>
            <person name="Pereira M.F."/>
            <person name="Perotto S."/>
            <person name="Peter M."/>
            <person name="Pfister S."/>
            <person name="Riley R."/>
            <person name="Sitrit Y."/>
            <person name="Stielow J.B."/>
            <person name="Szollosi G."/>
            <person name="Zifcakova L."/>
            <person name="Stursova M."/>
            <person name="Spatafora J.W."/>
            <person name="Tedersoo L."/>
            <person name="Vaario L.M."/>
            <person name="Yamada A."/>
            <person name="Yan M."/>
            <person name="Wang P."/>
            <person name="Xu J."/>
            <person name="Bruns T."/>
            <person name="Baldrian P."/>
            <person name="Vilgalys R."/>
            <person name="Dunand C."/>
            <person name="Henrissat B."/>
            <person name="Grigoriev I.V."/>
            <person name="Hibbett D."/>
            <person name="Nagy L.G."/>
            <person name="Martin F.M."/>
        </authorList>
    </citation>
    <scope>NUCLEOTIDE SEQUENCE</scope>
    <source>
        <strain evidence="3">UP504</strain>
    </source>
</reference>
<dbReference type="GO" id="GO:0005634">
    <property type="term" value="C:nucleus"/>
    <property type="evidence" value="ECO:0007669"/>
    <property type="project" value="TreeGrafter"/>
</dbReference>
<feature type="region of interest" description="Disordered" evidence="2">
    <location>
        <begin position="288"/>
        <end position="314"/>
    </location>
</feature>
<dbReference type="AlphaFoldDB" id="A0A9P6AKI3"/>
<name>A0A9P6AKI3_9AGAM</name>
<dbReference type="Proteomes" id="UP000886523">
    <property type="component" value="Unassembled WGS sequence"/>
</dbReference>
<protein>
    <recommendedName>
        <fullName evidence="5">RNA polymerase I-specific transcription initiation factor RRN3</fullName>
    </recommendedName>
</protein>
<dbReference type="PANTHER" id="PTHR12790:SF0">
    <property type="entry name" value="RNA POLYMERASE I-SPECIFIC TRANSCRIPTION INITIATION FACTOR RRN3-RELATED"/>
    <property type="match status" value="1"/>
</dbReference>
<dbReference type="PANTHER" id="PTHR12790">
    <property type="entry name" value="TRANSCRIPTION INITIATION FACTOR IA RRN3"/>
    <property type="match status" value="1"/>
</dbReference>
<gene>
    <name evidence="3" type="ORF">BS47DRAFT_1399444</name>
</gene>
<dbReference type="GO" id="GO:0001042">
    <property type="term" value="F:RNA polymerase I core binding"/>
    <property type="evidence" value="ECO:0007669"/>
    <property type="project" value="TreeGrafter"/>
</dbReference>
<accession>A0A9P6AKI3</accession>
<feature type="region of interest" description="Disordered" evidence="2">
    <location>
        <begin position="652"/>
        <end position="695"/>
    </location>
</feature>
<sequence length="737" mass="81836">MKVNRKKRQRDSGEEDTGSATPRVAPAFASKDLRDDERYKKSMYLAYVRDTLRKKAQGDLTAYDELVGRFSTSSALMDATSTQELRLLVSALSHVVSQLDRHHPALVDAVLSLSWITADAAFVKSYIAFIGMLVSARPEYNYSVLEKAVDGLTHQSGLRALHSGHAEGSTNPLTRREVYDRQHELLRHVLSLVPTLANTLQPILVRKFPHKRQDKIAQVTYIRNVLRVTEYCAELSDRILATVIDRAIQIDVEIQVELEELEAEGDNSEGPLFEIDPFESIVGQDIDQEEDEDNGEDALSDLSSEGGELDDDEPNAVQERNTAHIQDMAIKLDAILKLVFDHFHDTHASSAPVVAYGSPSQSSDNDAQWIVPLTTEQGRALRRSQFRTLLFIFERTILRTFKSRYTQFLLFWYSSLDPEFTDNFLGLLLNKALVEFDQPSVTRAAAASYVASFVSRAQFVDRRVCTASRGPSLRLSLAATRAVFLIFCFRWRELQLESGQEPSNDVWVANDGPSIKKWIPELDVIQRVIISALNPLKVCSVNVVKQFARVAQTTGFAYCYSILESNRRSEYNSAPDSTSTFPQNGQPSKAHSDGRLLLQAHAAQVQARPLVIRDSAVESDLNTFFPFDPYKLPLSHSYIDGVYREWSSVALDDGEESGESDDDGEAPEDNEASSEGEAQDAGDVSELGKGELASGTPMVVNSLSASSSAEDLGKSFGGMSISPLRRMEIGSYVALQA</sequence>
<dbReference type="EMBL" id="MU129109">
    <property type="protein sequence ID" value="KAF9506491.1"/>
    <property type="molecule type" value="Genomic_DNA"/>
</dbReference>
<feature type="compositionally biased region" description="Acidic residues" evidence="2">
    <location>
        <begin position="288"/>
        <end position="299"/>
    </location>
</feature>
<keyword evidence="4" id="KW-1185">Reference proteome</keyword>
<evidence type="ECO:0008006" key="5">
    <source>
        <dbReference type="Google" id="ProtNLM"/>
    </source>
</evidence>
<feature type="compositionally biased region" description="Polar residues" evidence="2">
    <location>
        <begin position="571"/>
        <end position="589"/>
    </location>
</feature>
<comment type="caution">
    <text evidence="3">The sequence shown here is derived from an EMBL/GenBank/DDBJ whole genome shotgun (WGS) entry which is preliminary data.</text>
</comment>
<organism evidence="3 4">
    <name type="scientific">Hydnum rufescens UP504</name>
    <dbReference type="NCBI Taxonomy" id="1448309"/>
    <lineage>
        <taxon>Eukaryota</taxon>
        <taxon>Fungi</taxon>
        <taxon>Dikarya</taxon>
        <taxon>Basidiomycota</taxon>
        <taxon>Agaricomycotina</taxon>
        <taxon>Agaricomycetes</taxon>
        <taxon>Cantharellales</taxon>
        <taxon>Hydnaceae</taxon>
        <taxon>Hydnum</taxon>
    </lineage>
</organism>
<proteinExistence type="inferred from homology"/>
<evidence type="ECO:0000256" key="2">
    <source>
        <dbReference type="SAM" id="MobiDB-lite"/>
    </source>
</evidence>